<gene>
    <name evidence="3" type="ORF">AH68_08810</name>
</gene>
<name>A0A0A7I7B3_9BIFI</name>
<dbReference type="RefSeq" id="WP_236682397.1">
    <property type="nucleotide sequence ID" value="NZ_CP007456.1"/>
</dbReference>
<feature type="domain" description="GmrSD restriction endonucleases C-terminal" evidence="2">
    <location>
        <begin position="118"/>
        <end position="255"/>
    </location>
</feature>
<reference evidence="3 4" key="1">
    <citation type="journal article" date="2015" name="Genome Announc.">
        <title>Complete and Assembled Genome Sequence of Bifidobacterium kashiwanohense PV20-2, Isolated from the Feces of an Anemic Kenyan Infant.</title>
        <authorList>
            <person name="Vazquez-Gutierrez P."/>
            <person name="Lacroix C."/>
            <person name="Chassard C."/>
            <person name="Klumpp J."/>
            <person name="Jans C."/>
            <person name="Stevens M.J."/>
        </authorList>
    </citation>
    <scope>NUCLEOTIDE SEQUENCE [LARGE SCALE GENOMIC DNA]</scope>
    <source>
        <strain evidence="3 4">PV20-2</strain>
    </source>
</reference>
<dbReference type="PANTHER" id="PTHR24094">
    <property type="entry name" value="SECRETED PROTEIN"/>
    <property type="match status" value="1"/>
</dbReference>
<accession>A0A0A7I7B3</accession>
<dbReference type="KEGG" id="bka:AH68_08810"/>
<evidence type="ECO:0000259" key="2">
    <source>
        <dbReference type="Pfam" id="PF07510"/>
    </source>
</evidence>
<dbReference type="STRING" id="1447716.AH68_08810"/>
<protein>
    <submittedName>
        <fullName evidence="3">Deoxyribonuclease</fullName>
    </submittedName>
</protein>
<keyword evidence="1" id="KW-0472">Membrane</keyword>
<keyword evidence="1" id="KW-1133">Transmembrane helix</keyword>
<proteinExistence type="predicted"/>
<dbReference type="EMBL" id="CP007456">
    <property type="protein sequence ID" value="AIZ15110.1"/>
    <property type="molecule type" value="Genomic_DNA"/>
</dbReference>
<evidence type="ECO:0000313" key="3">
    <source>
        <dbReference type="EMBL" id="AIZ15110.1"/>
    </source>
</evidence>
<dbReference type="Pfam" id="PF07510">
    <property type="entry name" value="GmrSD_C"/>
    <property type="match status" value="1"/>
</dbReference>
<dbReference type="Proteomes" id="UP000030625">
    <property type="component" value="Chromosome"/>
</dbReference>
<dbReference type="InterPro" id="IPR011089">
    <property type="entry name" value="GmrSD_C"/>
</dbReference>
<dbReference type="AlphaFoldDB" id="A0A0A7I7B3"/>
<feature type="transmembrane region" description="Helical" evidence="1">
    <location>
        <begin position="43"/>
        <end position="61"/>
    </location>
</feature>
<evidence type="ECO:0000256" key="1">
    <source>
        <dbReference type="SAM" id="Phobius"/>
    </source>
</evidence>
<dbReference type="PANTHER" id="PTHR24094:SF15">
    <property type="entry name" value="AMP-DEPENDENT SYNTHETASE_LIGASE DOMAIN-CONTAINING PROTEIN-RELATED"/>
    <property type="match status" value="1"/>
</dbReference>
<keyword evidence="1" id="KW-0812">Transmembrane</keyword>
<dbReference type="HOGENOM" id="CLU_043034_1_0_11"/>
<sequence length="268" mass="29608">MARKNNRNSYNYRNIEQDVRDIQRAGKRFKKSWINADGPLERILILLVVVAVIGVTIGMLLPKINPTVGEITGEYTATGTAAETLEKLTVDDNPSKAGYDRDAFGFRETDDDGNGCDVREDVLARDLTDVQYKNSRSCQVASGTLDDPYTGQTIQFVRGVKTSSAVQIDHVVALENAWQSGANTWDHTKMYQFGNDMYNLLAVDGPANQQKGSASAAYWLPTNSEYRCDYVARQIGVKDKYGLTVTTQEKRAMLSVLHGCPAQALPAN</sequence>
<evidence type="ECO:0000313" key="4">
    <source>
        <dbReference type="Proteomes" id="UP000030625"/>
    </source>
</evidence>
<organism evidence="3 4">
    <name type="scientific">Bifidobacterium catenulatum PV20-2</name>
    <dbReference type="NCBI Taxonomy" id="1447716"/>
    <lineage>
        <taxon>Bacteria</taxon>
        <taxon>Bacillati</taxon>
        <taxon>Actinomycetota</taxon>
        <taxon>Actinomycetes</taxon>
        <taxon>Bifidobacteriales</taxon>
        <taxon>Bifidobacteriaceae</taxon>
        <taxon>Bifidobacterium</taxon>
    </lineage>
</organism>